<gene>
    <name evidence="2" type="ORF">EX30DRAFT_372509</name>
</gene>
<evidence type="ECO:0000256" key="1">
    <source>
        <dbReference type="SAM" id="MobiDB-lite"/>
    </source>
</evidence>
<keyword evidence="3" id="KW-1185">Reference proteome</keyword>
<evidence type="ECO:0000313" key="3">
    <source>
        <dbReference type="Proteomes" id="UP000298138"/>
    </source>
</evidence>
<accession>A0A4S2MTZ5</accession>
<dbReference type="Proteomes" id="UP000298138">
    <property type="component" value="Unassembled WGS sequence"/>
</dbReference>
<feature type="region of interest" description="Disordered" evidence="1">
    <location>
        <begin position="251"/>
        <end position="304"/>
    </location>
</feature>
<reference evidence="2 3" key="1">
    <citation type="submission" date="2019-04" db="EMBL/GenBank/DDBJ databases">
        <title>Comparative genomics and transcriptomics to analyze fruiting body development in filamentous ascomycetes.</title>
        <authorList>
            <consortium name="DOE Joint Genome Institute"/>
            <person name="Lutkenhaus R."/>
            <person name="Traeger S."/>
            <person name="Breuer J."/>
            <person name="Kuo A."/>
            <person name="Lipzen A."/>
            <person name="Pangilinan J."/>
            <person name="Dilworth D."/>
            <person name="Sandor L."/>
            <person name="Poggeler S."/>
            <person name="Barry K."/>
            <person name="Grigoriev I.V."/>
            <person name="Nowrousian M."/>
        </authorList>
    </citation>
    <scope>NUCLEOTIDE SEQUENCE [LARGE SCALE GENOMIC DNA]</scope>
    <source>
        <strain evidence="2 3">CBS 389.68</strain>
    </source>
</reference>
<feature type="compositionally biased region" description="Low complexity" evidence="1">
    <location>
        <begin position="267"/>
        <end position="289"/>
    </location>
</feature>
<evidence type="ECO:0000313" key="2">
    <source>
        <dbReference type="EMBL" id="TGZ79981.1"/>
    </source>
</evidence>
<protein>
    <submittedName>
        <fullName evidence="2">Uncharacterized protein</fullName>
    </submittedName>
</protein>
<feature type="region of interest" description="Disordered" evidence="1">
    <location>
        <begin position="1"/>
        <end position="38"/>
    </location>
</feature>
<organism evidence="2 3">
    <name type="scientific">Ascodesmis nigricans</name>
    <dbReference type="NCBI Taxonomy" id="341454"/>
    <lineage>
        <taxon>Eukaryota</taxon>
        <taxon>Fungi</taxon>
        <taxon>Dikarya</taxon>
        <taxon>Ascomycota</taxon>
        <taxon>Pezizomycotina</taxon>
        <taxon>Pezizomycetes</taxon>
        <taxon>Pezizales</taxon>
        <taxon>Ascodesmidaceae</taxon>
        <taxon>Ascodesmis</taxon>
    </lineage>
</organism>
<dbReference type="AlphaFoldDB" id="A0A4S2MTZ5"/>
<feature type="region of interest" description="Disordered" evidence="1">
    <location>
        <begin position="420"/>
        <end position="479"/>
    </location>
</feature>
<proteinExistence type="predicted"/>
<feature type="compositionally biased region" description="Polar residues" evidence="1">
    <location>
        <begin position="420"/>
        <end position="431"/>
    </location>
</feature>
<feature type="compositionally biased region" description="Polar residues" evidence="1">
    <location>
        <begin position="82"/>
        <end position="91"/>
    </location>
</feature>
<feature type="compositionally biased region" description="Pro residues" evidence="1">
    <location>
        <begin position="19"/>
        <end position="28"/>
    </location>
</feature>
<feature type="compositionally biased region" description="Basic residues" evidence="1">
    <location>
        <begin position="434"/>
        <end position="452"/>
    </location>
</feature>
<feature type="region of interest" description="Disordered" evidence="1">
    <location>
        <begin position="78"/>
        <end position="98"/>
    </location>
</feature>
<feature type="region of interest" description="Disordered" evidence="1">
    <location>
        <begin position="317"/>
        <end position="341"/>
    </location>
</feature>
<feature type="compositionally biased region" description="Low complexity" evidence="1">
    <location>
        <begin position="328"/>
        <end position="340"/>
    </location>
</feature>
<dbReference type="InParanoid" id="A0A4S2MTZ5"/>
<name>A0A4S2MTZ5_9PEZI</name>
<dbReference type="EMBL" id="ML220127">
    <property type="protein sequence ID" value="TGZ79981.1"/>
    <property type="molecule type" value="Genomic_DNA"/>
</dbReference>
<sequence length="479" mass="50677">MSPSPDGAQPRPVGHVHFPPDPRGPQNPSPTGITRPVWSGLLGKNCSRLREMMLRSVASQSPPPTAYQYSAAQTATPQTATISHVGSSSAGSDAPDTGSLDMDMVMEMCIELKLVLRPAGRDTAGPVDVPETADPGMLTVVPGLGQTWDASTNGIQSLEAFMELGKSLGGAQMPDASTFPVDQTWEKVYQPGSSSVAPTCNPPPQEALSSFLEPSNNVAQSSSFPFPGYYPTRIQASYDPASGIQLPQQQGYQHLPPVGSTPLPHTGPQQPLSGFQSSPSPSVSPYTGSFLIPPHHSPTNQFPPQHQVATCITPPHSPHLTNPANTYPQQPSLSQQPAAPGHHNRILESLQNVITPSYADIQNHLLSLSVKGAPAMDPTLAAGWSTSGNVMATGMLGPGVYLPVNGNLPYPQPGFFFATTTPQAPASSNTAPRKPQKKRTAPNRVTKPRKTTKQATTDGDDGPIPKWGNHWVHGKLGDN</sequence>